<comment type="similarity">
    <text evidence="2 4">Belongs to the AB hydrolase superfamily. Lipase family.</text>
</comment>
<feature type="domain" description="Lipase" evidence="7">
    <location>
        <begin position="18"/>
        <end position="317"/>
    </location>
</feature>
<dbReference type="InterPro" id="IPR013818">
    <property type="entry name" value="Lipase"/>
</dbReference>
<keyword evidence="6" id="KW-0812">Transmembrane</keyword>
<dbReference type="KEGG" id="bbel:109479367"/>
<evidence type="ECO:0000256" key="5">
    <source>
        <dbReference type="SAM" id="MobiDB-lite"/>
    </source>
</evidence>
<dbReference type="Proteomes" id="UP000515135">
    <property type="component" value="Unplaced"/>
</dbReference>
<dbReference type="InterPro" id="IPR000734">
    <property type="entry name" value="TAG_lipase"/>
</dbReference>
<evidence type="ECO:0000256" key="3">
    <source>
        <dbReference type="ARBA" id="ARBA00022525"/>
    </source>
</evidence>
<evidence type="ECO:0000259" key="7">
    <source>
        <dbReference type="Pfam" id="PF00151"/>
    </source>
</evidence>
<evidence type="ECO:0000313" key="9">
    <source>
        <dbReference type="RefSeq" id="XP_019637244.1"/>
    </source>
</evidence>
<gene>
    <name evidence="9" type="primary">LOC109479367</name>
</gene>
<proteinExistence type="inferred from homology"/>
<keyword evidence="3" id="KW-0964">Secreted</keyword>
<dbReference type="InterPro" id="IPR029058">
    <property type="entry name" value="AB_hydrolase_fold"/>
</dbReference>
<feature type="region of interest" description="Disordered" evidence="5">
    <location>
        <begin position="42"/>
        <end position="66"/>
    </location>
</feature>
<evidence type="ECO:0000256" key="6">
    <source>
        <dbReference type="SAM" id="Phobius"/>
    </source>
</evidence>
<dbReference type="GeneID" id="109479367"/>
<evidence type="ECO:0000313" key="8">
    <source>
        <dbReference type="Proteomes" id="UP000515135"/>
    </source>
</evidence>
<keyword evidence="6" id="KW-1133">Transmembrane helix</keyword>
<feature type="region of interest" description="Disordered" evidence="5">
    <location>
        <begin position="1"/>
        <end position="23"/>
    </location>
</feature>
<dbReference type="OrthoDB" id="199913at2759"/>
<protein>
    <submittedName>
        <fullName evidence="9">Pancreatic lipase-related protein 2-like</fullName>
    </submittedName>
</protein>
<keyword evidence="6" id="KW-0472">Membrane</keyword>
<dbReference type="PRINTS" id="PR00821">
    <property type="entry name" value="TAGLIPASE"/>
</dbReference>
<feature type="transmembrane region" description="Helical" evidence="6">
    <location>
        <begin position="426"/>
        <end position="447"/>
    </location>
</feature>
<dbReference type="CDD" id="cd00707">
    <property type="entry name" value="Pancreat_lipase_like"/>
    <property type="match status" value="1"/>
</dbReference>
<dbReference type="AlphaFoldDB" id="A0A6P4ZT32"/>
<name>A0A6P4ZT32_BRABE</name>
<dbReference type="GO" id="GO:0016298">
    <property type="term" value="F:lipase activity"/>
    <property type="evidence" value="ECO:0007669"/>
    <property type="project" value="InterPro"/>
</dbReference>
<dbReference type="GO" id="GO:0016042">
    <property type="term" value="P:lipid catabolic process"/>
    <property type="evidence" value="ECO:0007669"/>
    <property type="project" value="TreeGrafter"/>
</dbReference>
<dbReference type="PANTHER" id="PTHR11610">
    <property type="entry name" value="LIPASE"/>
    <property type="match status" value="1"/>
</dbReference>
<comment type="subcellular location">
    <subcellularLocation>
        <location evidence="1">Secreted</location>
    </subcellularLocation>
</comment>
<organism evidence="8 9">
    <name type="scientific">Branchiostoma belcheri</name>
    <name type="common">Amphioxus</name>
    <dbReference type="NCBI Taxonomy" id="7741"/>
    <lineage>
        <taxon>Eukaryota</taxon>
        <taxon>Metazoa</taxon>
        <taxon>Chordata</taxon>
        <taxon>Cephalochordata</taxon>
        <taxon>Leptocardii</taxon>
        <taxon>Amphioxiformes</taxon>
        <taxon>Branchiostomatidae</taxon>
        <taxon>Branchiostoma</taxon>
    </lineage>
</organism>
<sequence length="467" mass="51320">MYHIHAITPGELSQSQGQVRTKRELSNNISRRVDVKYYLHTRGNEGNPTELEDPDGTPDVSGTPFRSSRQTKFIIHGFQSSGKEQWILNMANALLQAEDVNVFAVDWHKGASPWTLRPYRAATKNCRTVGQTVGKFVHQLGQPANMTHIIGHSLGAHAAGFAGKAAKSRGLTVARISGLDPAGPRFGDVPAEDRLDRGDATFVDVIHTDTAKIGFGKLKPIGHVDFYPNEGWAQPGCGLQLPGCSHRRAHEFYTESINSGCRFLTHRCRDWENFNWKRGQCDSCSLGLSDGACSVMGYPAINYPNSHGSMYLVTNDNPEPHCAHRGRVKREAGSGESTQCVQSLRTDMRQEIWDYMDSITDIQEMGMYSEMDVVVANITADEPNCGPEDTPIIMEYIGDGKYDSIMAWAKDKCPGSMRTSGGASTLPSALLVFALQFTAVVAVFLCFAKVKFPNRCPAGLLALTENK</sequence>
<evidence type="ECO:0000256" key="2">
    <source>
        <dbReference type="ARBA" id="ARBA00010701"/>
    </source>
</evidence>
<dbReference type="PANTHER" id="PTHR11610:SF178">
    <property type="entry name" value="LIPASE MEMBER H-A-LIKE PROTEIN"/>
    <property type="match status" value="1"/>
</dbReference>
<dbReference type="SUPFAM" id="SSF53474">
    <property type="entry name" value="alpha/beta-Hydrolases"/>
    <property type="match status" value="1"/>
</dbReference>
<dbReference type="InterPro" id="IPR033906">
    <property type="entry name" value="Lipase_N"/>
</dbReference>
<dbReference type="Pfam" id="PF00151">
    <property type="entry name" value="Lipase"/>
    <property type="match status" value="1"/>
</dbReference>
<accession>A0A6P4ZT32</accession>
<evidence type="ECO:0000256" key="1">
    <source>
        <dbReference type="ARBA" id="ARBA00004613"/>
    </source>
</evidence>
<keyword evidence="8" id="KW-1185">Reference proteome</keyword>
<dbReference type="GO" id="GO:0005615">
    <property type="term" value="C:extracellular space"/>
    <property type="evidence" value="ECO:0007669"/>
    <property type="project" value="TreeGrafter"/>
</dbReference>
<dbReference type="Gene3D" id="3.40.50.1820">
    <property type="entry name" value="alpha/beta hydrolase"/>
    <property type="match status" value="1"/>
</dbReference>
<evidence type="ECO:0000256" key="4">
    <source>
        <dbReference type="RuleBase" id="RU004262"/>
    </source>
</evidence>
<dbReference type="RefSeq" id="XP_019637244.1">
    <property type="nucleotide sequence ID" value="XM_019781685.1"/>
</dbReference>
<reference evidence="9" key="1">
    <citation type="submission" date="2025-08" db="UniProtKB">
        <authorList>
            <consortium name="RefSeq"/>
        </authorList>
    </citation>
    <scope>IDENTIFICATION</scope>
    <source>
        <tissue evidence="9">Gonad</tissue>
    </source>
</reference>